<feature type="domain" description="YhcG PDDEXK nuclease" evidence="1">
    <location>
        <begin position="174"/>
        <end position="327"/>
    </location>
</feature>
<sequence length="339" mass="39293">MKTLNNEYQKLLAEISDQFRQGRIMAIRSVNRELISRYEAVGRLIIERQSEYGWGKSIVERLSRDLKAEFPGTSGFSARNLWDMRRFYERYAEYPNLRQLVAEIPWGHNLVILNKTSTVEEAGFYALATLQNGWSRNVLQNFIKADAYSADLKINKQHNFPETLPPQLAQQAEETIRSKYNLEFLGLQEPVREKELESKLILQIRNLLLTMGYGFAYMGNQFKIKLGRNEYFIDLLFYHRKLQCLVAVELKVGKFEPAHAAQLNFYLQILDDTIKLPQENPSIGILLCAEKDKLEVEYSLRLTNKPIGVSEYNLTTKLPKHLKKELPGEDELKALLGND</sequence>
<dbReference type="InterPro" id="IPR011856">
    <property type="entry name" value="tRNA_endonuc-like_dom_sf"/>
</dbReference>
<keyword evidence="4" id="KW-1185">Reference proteome</keyword>
<dbReference type="InterPro" id="IPR053148">
    <property type="entry name" value="PD-DEXK-like_domain"/>
</dbReference>
<evidence type="ECO:0000259" key="2">
    <source>
        <dbReference type="Pfam" id="PF17761"/>
    </source>
</evidence>
<dbReference type="InterPro" id="IPR009362">
    <property type="entry name" value="YhcG_C"/>
</dbReference>
<dbReference type="PANTHER" id="PTHR30547:SF0">
    <property type="entry name" value="BLR8175 PROTEIN"/>
    <property type="match status" value="1"/>
</dbReference>
<dbReference type="Gene3D" id="3.40.1350.10">
    <property type="match status" value="1"/>
</dbReference>
<proteinExistence type="predicted"/>
<reference evidence="4" key="1">
    <citation type="journal article" date="2019" name="Int. J. Syst. Evol. Microbiol.">
        <title>The Global Catalogue of Microorganisms (GCM) 10K type strain sequencing project: providing services to taxonomists for standard genome sequencing and annotation.</title>
        <authorList>
            <consortium name="The Broad Institute Genomics Platform"/>
            <consortium name="The Broad Institute Genome Sequencing Center for Infectious Disease"/>
            <person name="Wu L."/>
            <person name="Ma J."/>
        </authorList>
    </citation>
    <scope>NUCLEOTIDE SEQUENCE [LARGE SCALE GENOMIC DNA]</scope>
    <source>
        <strain evidence="4">JCM 18283</strain>
    </source>
</reference>
<organism evidence="3 4">
    <name type="scientific">Mucilaginibacter defluvii</name>
    <dbReference type="NCBI Taxonomy" id="1196019"/>
    <lineage>
        <taxon>Bacteria</taxon>
        <taxon>Pseudomonadati</taxon>
        <taxon>Bacteroidota</taxon>
        <taxon>Sphingobacteriia</taxon>
        <taxon>Sphingobacteriales</taxon>
        <taxon>Sphingobacteriaceae</taxon>
        <taxon>Mucilaginibacter</taxon>
    </lineage>
</organism>
<protein>
    <submittedName>
        <fullName evidence="3">PDDEXK nuclease domain-containing protein</fullName>
    </submittedName>
</protein>
<name>A0ABP9FLZ3_9SPHI</name>
<dbReference type="EMBL" id="BAABJI010000001">
    <property type="protein sequence ID" value="GAA4906212.1"/>
    <property type="molecule type" value="Genomic_DNA"/>
</dbReference>
<dbReference type="InterPro" id="IPR041527">
    <property type="entry name" value="YhcG_N"/>
</dbReference>
<dbReference type="Pfam" id="PF06250">
    <property type="entry name" value="YhcG_C"/>
    <property type="match status" value="1"/>
</dbReference>
<dbReference type="Pfam" id="PF17761">
    <property type="entry name" value="DUF1016_N"/>
    <property type="match status" value="1"/>
</dbReference>
<evidence type="ECO:0000259" key="1">
    <source>
        <dbReference type="Pfam" id="PF06250"/>
    </source>
</evidence>
<dbReference type="RefSeq" id="WP_345329436.1">
    <property type="nucleotide sequence ID" value="NZ_BAABJI010000001.1"/>
</dbReference>
<evidence type="ECO:0000313" key="4">
    <source>
        <dbReference type="Proteomes" id="UP001501436"/>
    </source>
</evidence>
<gene>
    <name evidence="3" type="ORF">GCM10023313_06160</name>
</gene>
<dbReference type="Proteomes" id="UP001501436">
    <property type="component" value="Unassembled WGS sequence"/>
</dbReference>
<feature type="domain" description="YhcG N-terminal" evidence="2">
    <location>
        <begin position="14"/>
        <end position="149"/>
    </location>
</feature>
<accession>A0ABP9FLZ3</accession>
<evidence type="ECO:0000313" key="3">
    <source>
        <dbReference type="EMBL" id="GAA4906212.1"/>
    </source>
</evidence>
<comment type="caution">
    <text evidence="3">The sequence shown here is derived from an EMBL/GenBank/DDBJ whole genome shotgun (WGS) entry which is preliminary data.</text>
</comment>
<dbReference type="PANTHER" id="PTHR30547">
    <property type="entry name" value="UNCHARACTERIZED PROTEIN YHCG-RELATED"/>
    <property type="match status" value="1"/>
</dbReference>